<comment type="caution">
    <text evidence="2">The sequence shown here is derived from an EMBL/GenBank/DDBJ whole genome shotgun (WGS) entry which is preliminary data.</text>
</comment>
<protein>
    <recommendedName>
        <fullName evidence="4">Plasminogen activator inhibitor 1 RNA-binding protein</fullName>
    </recommendedName>
</protein>
<evidence type="ECO:0000256" key="1">
    <source>
        <dbReference type="SAM" id="MobiDB-lite"/>
    </source>
</evidence>
<dbReference type="Proteomes" id="UP000316759">
    <property type="component" value="Unassembled WGS sequence"/>
</dbReference>
<feature type="region of interest" description="Disordered" evidence="1">
    <location>
        <begin position="220"/>
        <end position="326"/>
    </location>
</feature>
<evidence type="ECO:0000313" key="2">
    <source>
        <dbReference type="EMBL" id="TPP56752.1"/>
    </source>
</evidence>
<dbReference type="EMBL" id="SUNJ01014108">
    <property type="protein sequence ID" value="TPP56752.1"/>
    <property type="molecule type" value="Genomic_DNA"/>
</dbReference>
<organism evidence="2 3">
    <name type="scientific">Fasciola gigantica</name>
    <name type="common">Giant liver fluke</name>
    <dbReference type="NCBI Taxonomy" id="46835"/>
    <lineage>
        <taxon>Eukaryota</taxon>
        <taxon>Metazoa</taxon>
        <taxon>Spiralia</taxon>
        <taxon>Lophotrochozoa</taxon>
        <taxon>Platyhelminthes</taxon>
        <taxon>Trematoda</taxon>
        <taxon>Digenea</taxon>
        <taxon>Plagiorchiida</taxon>
        <taxon>Echinostomata</taxon>
        <taxon>Echinostomatoidea</taxon>
        <taxon>Fasciolidae</taxon>
        <taxon>Fasciola</taxon>
    </lineage>
</organism>
<keyword evidence="3" id="KW-1185">Reference proteome</keyword>
<gene>
    <name evidence="2" type="ORF">FGIG_04632</name>
</gene>
<evidence type="ECO:0008006" key="4">
    <source>
        <dbReference type="Google" id="ProtNLM"/>
    </source>
</evidence>
<feature type="compositionally biased region" description="Basic residues" evidence="1">
    <location>
        <begin position="24"/>
        <end position="39"/>
    </location>
</feature>
<feature type="region of interest" description="Disordered" evidence="1">
    <location>
        <begin position="478"/>
        <end position="541"/>
    </location>
</feature>
<feature type="compositionally biased region" description="Basic and acidic residues" evidence="1">
    <location>
        <begin position="240"/>
        <end position="256"/>
    </location>
</feature>
<sequence length="699" mass="78093">MYHGSISGDQRKVRKINSILCKPRSSRKLGPHPKKRPNRKHEPSVSHHNKLIGVATAVRVPKQWNPPPADVTENKPVYTTEREAVELNPVPRSRGRGGRERFVVVVVLVLERNQRSGLRNLKAISAWMAIRTFHMSLVDVGEVGDSAGGGGEDQHTRTIVSMIVGCDDRAYVALTLCFVITAGMDHAFEYSVEVKSRFSLFMDDSLNNEDPDLLLSKIKSKRSEKSKKDKQHSVQAPVVEKIEPAPKEEAKPEARAKQLNPVPRSRGRGGPRAFRGGRGFGPRAEPAEWSQEPQGDLSVDGNTDVPYEPRGRGRGRGFGRGRGRGSAYTDYREYDRGLFRNRKRLISMCHLLIDSVNAEGGSVDSIIVVLTTVAAQISVVDHAVVEELLEVKVVEEGQFVGCQWSITRRHRQSTVIKIFHHLSKQRGKKRGGRKEIGFNFWGPPTAVRVPKQWNPPPADVTENKPVYTTEREAVELNPVPRSRGRGGPRAFRGGRGFGPRAEPAEWSQEPQGDLSVDGNTDVPYEPRGRGRGRGFGRGRGRGSAYTDYREYDRGLFRNRKRLISMCHLLIDSVNAEGGSVDSIIVVLTTVAAQISVVDHAVVEELLEVKVVEEGQFVGCQWSITRRHRQSTVIKIFHHLSKHFPSDVEWFVDQFHCLAPIGCHFKAVSLALLYTRQPRTLNHRLCSPMCTDTCVCISDL</sequence>
<dbReference type="OrthoDB" id="6022699at2759"/>
<feature type="compositionally biased region" description="Basic residues" evidence="1">
    <location>
        <begin position="312"/>
        <end position="323"/>
    </location>
</feature>
<feature type="region of interest" description="Disordered" evidence="1">
    <location>
        <begin position="1"/>
        <end position="48"/>
    </location>
</feature>
<evidence type="ECO:0000313" key="3">
    <source>
        <dbReference type="Proteomes" id="UP000316759"/>
    </source>
</evidence>
<dbReference type="STRING" id="46835.A0A504Y5M7"/>
<reference evidence="2 3" key="1">
    <citation type="submission" date="2019-04" db="EMBL/GenBank/DDBJ databases">
        <title>Annotation for the trematode Fasciola gigantica.</title>
        <authorList>
            <person name="Choi Y.-J."/>
        </authorList>
    </citation>
    <scope>NUCLEOTIDE SEQUENCE [LARGE SCALE GENOMIC DNA]</scope>
    <source>
        <strain evidence="2">Uganda_cow_1</strain>
    </source>
</reference>
<name>A0A504Y5M7_FASGI</name>
<proteinExistence type="predicted"/>
<accession>A0A504Y5M7</accession>
<feature type="compositionally biased region" description="Basic residues" evidence="1">
    <location>
        <begin position="529"/>
        <end position="540"/>
    </location>
</feature>
<dbReference type="AlphaFoldDB" id="A0A504Y5M7"/>